<feature type="domain" description="DUF4140" evidence="3">
    <location>
        <begin position="29"/>
        <end position="114"/>
    </location>
</feature>
<dbReference type="Proteomes" id="UP000813824">
    <property type="component" value="Unassembled WGS sequence"/>
</dbReference>
<dbReference type="InterPro" id="IPR025554">
    <property type="entry name" value="DUF4140"/>
</dbReference>
<dbReference type="InterPro" id="IPR037291">
    <property type="entry name" value="DUF4139"/>
</dbReference>
<dbReference type="InterPro" id="IPR011935">
    <property type="entry name" value="CHP02231"/>
</dbReference>
<evidence type="ECO:0000313" key="5">
    <source>
        <dbReference type="Proteomes" id="UP000813824"/>
    </source>
</evidence>
<evidence type="ECO:0000256" key="1">
    <source>
        <dbReference type="SAM" id="MobiDB-lite"/>
    </source>
</evidence>
<evidence type="ECO:0000259" key="3">
    <source>
        <dbReference type="Pfam" id="PF13600"/>
    </source>
</evidence>
<dbReference type="Pfam" id="PF13600">
    <property type="entry name" value="DUF4140"/>
    <property type="match status" value="1"/>
</dbReference>
<keyword evidence="5" id="KW-1185">Reference proteome</keyword>
<dbReference type="EMBL" id="JAEVFJ010000026">
    <property type="protein sequence ID" value="KAH8094521.1"/>
    <property type="molecule type" value="Genomic_DNA"/>
</dbReference>
<organism evidence="4 5">
    <name type="scientific">Cristinia sonorae</name>
    <dbReference type="NCBI Taxonomy" id="1940300"/>
    <lineage>
        <taxon>Eukaryota</taxon>
        <taxon>Fungi</taxon>
        <taxon>Dikarya</taxon>
        <taxon>Basidiomycota</taxon>
        <taxon>Agaricomycotina</taxon>
        <taxon>Agaricomycetes</taxon>
        <taxon>Agaricomycetidae</taxon>
        <taxon>Agaricales</taxon>
        <taxon>Pleurotineae</taxon>
        <taxon>Stephanosporaceae</taxon>
        <taxon>Cristinia</taxon>
    </lineage>
</organism>
<dbReference type="AlphaFoldDB" id="A0A8K0XNC2"/>
<dbReference type="OrthoDB" id="10068793at2759"/>
<gene>
    <name evidence="4" type="ORF">BXZ70DRAFT_362722</name>
</gene>
<feature type="compositionally biased region" description="Polar residues" evidence="1">
    <location>
        <begin position="303"/>
        <end position="325"/>
    </location>
</feature>
<feature type="domain" description="DUF4139" evidence="2">
    <location>
        <begin position="203"/>
        <end position="611"/>
    </location>
</feature>
<feature type="compositionally biased region" description="Basic and acidic residues" evidence="1">
    <location>
        <begin position="342"/>
        <end position="352"/>
    </location>
</feature>
<sequence>MRSPLLHPTTTTMSAIHVVNAAEIPIQSVTIYKSDKAQISRQISLDIKLGENKIVVKNISNAVDIGSIRVSGLGGAARLADVVCVAPTTPEVAEHSIALRALLEHKRALEDERLPRNHAVNLLDNYAKSLSIGQVSPSEFTAFTQAFHLEYMNAIAEVHKIDDQLHELEAEITYETNSDTSDGVAKANITITLLSQDDCTVPLRLSYSVSNVHWNPVYDLHASTTNVDSVDLHYRAEITQSTGEHWGNTRITLSTETSPFSGVPRLRTSRIVRTQPIGETIFGRPAAVASDTEFGTSRVVTTSNHLFGDSNTTSPRADTSRSNQPGVPFSPNGGALLSSNARRTERRSDVDRSVNPQDASGGLGLFGCPMFWKSDGSKMQARQSWSPLPLLPAGATPTKYAGTSDSSIFTKSTTARSKYGYGTSRSAQQLFAGSSSSCETVVDNTEKDPTLSEGYVTAAPSSLSVSFTAQDAITIPSDGRTHIVFVAAFTCNATTSRICIPRISNTIYLHCVVENDTEHRLPSGVVSIFLDENYASSLSLKDFDLKDSFEMVLGVDMLCRMTYHVQRSSPPSASIVFDGAAKQVTKFRARTTVRNNGGITVKNLVIQDSSPSLLSVASILAALSRSNSSNPSDSAAHLLGLLMFARMSPPILLTTTSWLVFSARPAGARMVPVVDTSGSLTSFLERSCLSMLNGM</sequence>
<feature type="region of interest" description="Disordered" evidence="1">
    <location>
        <begin position="303"/>
        <end position="361"/>
    </location>
</feature>
<evidence type="ECO:0008006" key="6">
    <source>
        <dbReference type="Google" id="ProtNLM"/>
    </source>
</evidence>
<dbReference type="PANTHER" id="PTHR31005:SF8">
    <property type="entry name" value="DUF4139 DOMAIN-CONTAINING PROTEIN"/>
    <property type="match status" value="1"/>
</dbReference>
<comment type="caution">
    <text evidence="4">The sequence shown here is derived from an EMBL/GenBank/DDBJ whole genome shotgun (WGS) entry which is preliminary data.</text>
</comment>
<reference evidence="4" key="1">
    <citation type="journal article" date="2021" name="New Phytol.">
        <title>Evolutionary innovations through gain and loss of genes in the ectomycorrhizal Boletales.</title>
        <authorList>
            <person name="Wu G."/>
            <person name="Miyauchi S."/>
            <person name="Morin E."/>
            <person name="Kuo A."/>
            <person name="Drula E."/>
            <person name="Varga T."/>
            <person name="Kohler A."/>
            <person name="Feng B."/>
            <person name="Cao Y."/>
            <person name="Lipzen A."/>
            <person name="Daum C."/>
            <person name="Hundley H."/>
            <person name="Pangilinan J."/>
            <person name="Johnson J."/>
            <person name="Barry K."/>
            <person name="LaButti K."/>
            <person name="Ng V."/>
            <person name="Ahrendt S."/>
            <person name="Min B."/>
            <person name="Choi I.G."/>
            <person name="Park H."/>
            <person name="Plett J.M."/>
            <person name="Magnuson J."/>
            <person name="Spatafora J.W."/>
            <person name="Nagy L.G."/>
            <person name="Henrissat B."/>
            <person name="Grigoriev I.V."/>
            <person name="Yang Z.L."/>
            <person name="Xu J."/>
            <person name="Martin F.M."/>
        </authorList>
    </citation>
    <scope>NUCLEOTIDE SEQUENCE</scope>
    <source>
        <strain evidence="4">KKN 215</strain>
    </source>
</reference>
<dbReference type="Pfam" id="PF13598">
    <property type="entry name" value="DUF4139"/>
    <property type="match status" value="1"/>
</dbReference>
<dbReference type="PANTHER" id="PTHR31005">
    <property type="entry name" value="DUF4139 DOMAIN-CONTAINING PROTEIN"/>
    <property type="match status" value="1"/>
</dbReference>
<proteinExistence type="predicted"/>
<evidence type="ECO:0000259" key="2">
    <source>
        <dbReference type="Pfam" id="PF13598"/>
    </source>
</evidence>
<name>A0A8K0XNC2_9AGAR</name>
<protein>
    <recommendedName>
        <fullName evidence="6">DUF4139 domain-containing protein</fullName>
    </recommendedName>
</protein>
<evidence type="ECO:0000313" key="4">
    <source>
        <dbReference type="EMBL" id="KAH8094521.1"/>
    </source>
</evidence>
<accession>A0A8K0XNC2</accession>